<reference evidence="2 3" key="1">
    <citation type="journal article" date="2018" name="Front. Plant Sci.">
        <title>Red Clover (Trifolium pratense) and Zigzag Clover (T. medium) - A Picture of Genomic Similarities and Differences.</title>
        <authorList>
            <person name="Dluhosova J."/>
            <person name="Istvanek J."/>
            <person name="Nedelnik J."/>
            <person name="Repkova J."/>
        </authorList>
    </citation>
    <scope>NUCLEOTIDE SEQUENCE [LARGE SCALE GENOMIC DNA]</scope>
    <source>
        <strain evidence="3">cv. 10/8</strain>
        <tissue evidence="2">Leaf</tissue>
    </source>
</reference>
<dbReference type="Proteomes" id="UP000265520">
    <property type="component" value="Unassembled WGS sequence"/>
</dbReference>
<feature type="region of interest" description="Disordered" evidence="1">
    <location>
        <begin position="1"/>
        <end position="25"/>
    </location>
</feature>
<organism evidence="2 3">
    <name type="scientific">Trifolium medium</name>
    <dbReference type="NCBI Taxonomy" id="97028"/>
    <lineage>
        <taxon>Eukaryota</taxon>
        <taxon>Viridiplantae</taxon>
        <taxon>Streptophyta</taxon>
        <taxon>Embryophyta</taxon>
        <taxon>Tracheophyta</taxon>
        <taxon>Spermatophyta</taxon>
        <taxon>Magnoliopsida</taxon>
        <taxon>eudicotyledons</taxon>
        <taxon>Gunneridae</taxon>
        <taxon>Pentapetalae</taxon>
        <taxon>rosids</taxon>
        <taxon>fabids</taxon>
        <taxon>Fabales</taxon>
        <taxon>Fabaceae</taxon>
        <taxon>Papilionoideae</taxon>
        <taxon>50 kb inversion clade</taxon>
        <taxon>NPAAA clade</taxon>
        <taxon>Hologalegina</taxon>
        <taxon>IRL clade</taxon>
        <taxon>Trifolieae</taxon>
        <taxon>Trifolium</taxon>
    </lineage>
</organism>
<evidence type="ECO:0000313" key="2">
    <source>
        <dbReference type="EMBL" id="MCI50954.1"/>
    </source>
</evidence>
<sequence>RRNMMKNRTDPGARPRAGRKSTRRAPELMRWAQVTDQQCNFFAVSSFNPSNLNSLCTFLYSKLKNIE</sequence>
<evidence type="ECO:0000256" key="1">
    <source>
        <dbReference type="SAM" id="MobiDB-lite"/>
    </source>
</evidence>
<feature type="non-terminal residue" evidence="2">
    <location>
        <position position="1"/>
    </location>
</feature>
<name>A0A392SRV8_9FABA</name>
<proteinExistence type="predicted"/>
<keyword evidence="3" id="KW-1185">Reference proteome</keyword>
<dbReference type="EMBL" id="LXQA010424627">
    <property type="protein sequence ID" value="MCI50954.1"/>
    <property type="molecule type" value="Genomic_DNA"/>
</dbReference>
<accession>A0A392SRV8</accession>
<comment type="caution">
    <text evidence="2">The sequence shown here is derived from an EMBL/GenBank/DDBJ whole genome shotgun (WGS) entry which is preliminary data.</text>
</comment>
<protein>
    <submittedName>
        <fullName evidence="2">Uncharacterized protein</fullName>
    </submittedName>
</protein>
<evidence type="ECO:0000313" key="3">
    <source>
        <dbReference type="Proteomes" id="UP000265520"/>
    </source>
</evidence>
<dbReference type="AlphaFoldDB" id="A0A392SRV8"/>
<feature type="non-terminal residue" evidence="2">
    <location>
        <position position="67"/>
    </location>
</feature>